<feature type="transmembrane region" description="Helical" evidence="1">
    <location>
        <begin position="24"/>
        <end position="45"/>
    </location>
</feature>
<accession>A0A813F9U7</accession>
<keyword evidence="1" id="KW-0472">Membrane</keyword>
<dbReference type="AlphaFoldDB" id="A0A813F9U7"/>
<proteinExistence type="predicted"/>
<comment type="caution">
    <text evidence="2">The sequence shown here is derived from an EMBL/GenBank/DDBJ whole genome shotgun (WGS) entry which is preliminary data.</text>
</comment>
<dbReference type="Proteomes" id="UP000654075">
    <property type="component" value="Unassembled WGS sequence"/>
</dbReference>
<evidence type="ECO:0000256" key="1">
    <source>
        <dbReference type="SAM" id="Phobius"/>
    </source>
</evidence>
<protein>
    <submittedName>
        <fullName evidence="2">Uncharacterized protein</fullName>
    </submittedName>
</protein>
<sequence>MEVVANSVTCATSRMSPDTERTCFACYMLCSSGVLLCVLLLAHLVQRRRLSGSNCGVVHQEKKRGTLQDRKRDLKAESKLLRKAEEEDLTLAAGCAPVDASTAATLDGTSRDAKPRQGPP</sequence>
<organism evidence="2 3">
    <name type="scientific">Polarella glacialis</name>
    <name type="common">Dinoflagellate</name>
    <dbReference type="NCBI Taxonomy" id="89957"/>
    <lineage>
        <taxon>Eukaryota</taxon>
        <taxon>Sar</taxon>
        <taxon>Alveolata</taxon>
        <taxon>Dinophyceae</taxon>
        <taxon>Suessiales</taxon>
        <taxon>Suessiaceae</taxon>
        <taxon>Polarella</taxon>
    </lineage>
</organism>
<name>A0A813F9U7_POLGL</name>
<feature type="non-terminal residue" evidence="2">
    <location>
        <position position="120"/>
    </location>
</feature>
<gene>
    <name evidence="2" type="ORF">PGLA1383_LOCUS26412</name>
</gene>
<keyword evidence="1" id="KW-0812">Transmembrane</keyword>
<reference evidence="2" key="1">
    <citation type="submission" date="2021-02" db="EMBL/GenBank/DDBJ databases">
        <authorList>
            <person name="Dougan E. K."/>
            <person name="Rhodes N."/>
            <person name="Thang M."/>
            <person name="Chan C."/>
        </authorList>
    </citation>
    <scope>NUCLEOTIDE SEQUENCE</scope>
</reference>
<keyword evidence="1" id="KW-1133">Transmembrane helix</keyword>
<evidence type="ECO:0000313" key="3">
    <source>
        <dbReference type="Proteomes" id="UP000654075"/>
    </source>
</evidence>
<evidence type="ECO:0000313" key="2">
    <source>
        <dbReference type="EMBL" id="CAE8608556.1"/>
    </source>
</evidence>
<dbReference type="EMBL" id="CAJNNV010023172">
    <property type="protein sequence ID" value="CAE8608556.1"/>
    <property type="molecule type" value="Genomic_DNA"/>
</dbReference>
<keyword evidence="3" id="KW-1185">Reference proteome</keyword>